<sequence length="206" mass="22592">MLKYGASSFEEGNRLNEIGGFLSLPFLSLKLSPQENQISFFVRWPVVFSPPVTPLFLLVQVLTSGGPKIEHTGVRVSYGAKARRSQRQPPRTSVLDLKSTNLGVTLLSLCLFRRLPEALSFEDMLSFILLFTVRFLSSVVSLCLCGASAPVLQALAGSRIFFNLLVCSEWTLDGMIAGAGTPNRLRLSRPLIPFGISSAPELFLDL</sequence>
<name>A0A8S9RAZ7_BRACR</name>
<organism evidence="1 2">
    <name type="scientific">Brassica cretica</name>
    <name type="common">Mustard</name>
    <dbReference type="NCBI Taxonomy" id="69181"/>
    <lineage>
        <taxon>Eukaryota</taxon>
        <taxon>Viridiplantae</taxon>
        <taxon>Streptophyta</taxon>
        <taxon>Embryophyta</taxon>
        <taxon>Tracheophyta</taxon>
        <taxon>Spermatophyta</taxon>
        <taxon>Magnoliopsida</taxon>
        <taxon>eudicotyledons</taxon>
        <taxon>Gunneridae</taxon>
        <taxon>Pentapetalae</taxon>
        <taxon>rosids</taxon>
        <taxon>malvids</taxon>
        <taxon>Brassicales</taxon>
        <taxon>Brassicaceae</taxon>
        <taxon>Brassiceae</taxon>
        <taxon>Brassica</taxon>
    </lineage>
</organism>
<dbReference type="EMBL" id="QGKX02000095">
    <property type="protein sequence ID" value="KAF3569967.1"/>
    <property type="molecule type" value="Genomic_DNA"/>
</dbReference>
<dbReference type="AlphaFoldDB" id="A0A8S9RAZ7"/>
<proteinExistence type="predicted"/>
<comment type="caution">
    <text evidence="1">The sequence shown here is derived from an EMBL/GenBank/DDBJ whole genome shotgun (WGS) entry which is preliminary data.</text>
</comment>
<protein>
    <submittedName>
        <fullName evidence="1">Uncharacterized protein</fullName>
    </submittedName>
</protein>
<reference evidence="1" key="1">
    <citation type="submission" date="2019-12" db="EMBL/GenBank/DDBJ databases">
        <title>Genome sequencing and annotation of Brassica cretica.</title>
        <authorList>
            <person name="Studholme D.J."/>
            <person name="Sarris P."/>
        </authorList>
    </citation>
    <scope>NUCLEOTIDE SEQUENCE</scope>
    <source>
        <strain evidence="1">PFS-109/04</strain>
        <tissue evidence="1">Leaf</tissue>
    </source>
</reference>
<evidence type="ECO:0000313" key="1">
    <source>
        <dbReference type="EMBL" id="KAF3569967.1"/>
    </source>
</evidence>
<accession>A0A8S9RAZ7</accession>
<gene>
    <name evidence="1" type="ORF">F2Q69_00061544</name>
</gene>
<evidence type="ECO:0000313" key="2">
    <source>
        <dbReference type="Proteomes" id="UP000712600"/>
    </source>
</evidence>
<dbReference type="Proteomes" id="UP000712600">
    <property type="component" value="Unassembled WGS sequence"/>
</dbReference>